<evidence type="ECO:0000256" key="1">
    <source>
        <dbReference type="ARBA" id="ARBA00023266"/>
    </source>
</evidence>
<reference evidence="3 4" key="1">
    <citation type="submission" date="2016-02" db="EMBL/GenBank/DDBJ databases">
        <title>Genome sequence of Tissierella creatinophila DSM 6911.</title>
        <authorList>
            <person name="Poehlein A."/>
            <person name="Daniel R."/>
        </authorList>
    </citation>
    <scope>NUCLEOTIDE SEQUENCE [LARGE SCALE GENOMIC DNA]</scope>
    <source>
        <strain evidence="3 4">DSM 6911</strain>
    </source>
</reference>
<organism evidence="3 4">
    <name type="scientific">Tissierella creatinophila DSM 6911</name>
    <dbReference type="NCBI Taxonomy" id="1123403"/>
    <lineage>
        <taxon>Bacteria</taxon>
        <taxon>Bacillati</taxon>
        <taxon>Bacillota</taxon>
        <taxon>Tissierellia</taxon>
        <taxon>Tissierellales</taxon>
        <taxon>Tissierellaceae</taxon>
        <taxon>Tissierella</taxon>
    </lineage>
</organism>
<evidence type="ECO:0000259" key="2">
    <source>
        <dbReference type="PROSITE" id="PS50206"/>
    </source>
</evidence>
<comment type="caution">
    <text evidence="3">The sequence shown here is derived from an EMBL/GenBank/DDBJ whole genome shotgun (WGS) entry which is preliminary data.</text>
</comment>
<evidence type="ECO:0000313" key="3">
    <source>
        <dbReference type="EMBL" id="OLS02960.1"/>
    </source>
</evidence>
<dbReference type="InterPro" id="IPR017582">
    <property type="entry name" value="SelU"/>
</dbReference>
<dbReference type="PANTHER" id="PTHR30401:SF0">
    <property type="entry name" value="TRNA 2-SELENOURIDINE SYNTHASE"/>
    <property type="match status" value="1"/>
</dbReference>
<dbReference type="InterPro" id="IPR001763">
    <property type="entry name" value="Rhodanese-like_dom"/>
</dbReference>
<evidence type="ECO:0000313" key="4">
    <source>
        <dbReference type="Proteomes" id="UP000186112"/>
    </source>
</evidence>
<dbReference type="Proteomes" id="UP000186112">
    <property type="component" value="Unassembled WGS sequence"/>
</dbReference>
<sequence length="343" mass="39586">MYEIDYKDIEKNGSNDLFIDVRSPKEFSEETIPGAINIPIFDNKERELIGTLYKNNSIEEAKKTGIFIASKKLPYIYEEVSNLNKGHNHIYMFCSRGGFRSSSLAPFFQALNMSVIKLHGGYKGYRTFIREDLQIISKDLQLIVLYGNTGTGKTHILDKLRKKGMNVLDLEKCANHRGSILGSVGLGEPNSQKMFESLVYEELKNRNSNLVFVEGESKRIGKSLIPEFIFDKMNKGISLKIISPMEKRVEVILKDYVNGTDSELIEVLNHMRNRLGNEKIENYIDLIKEKNYAPVIKELFINYYDPLYEKHKREYMKTFENIDPNITADNIIKWVDDQKINGL</sequence>
<dbReference type="EC" id="2.9.1.-" evidence="3"/>
<keyword evidence="1" id="KW-0711">Selenium</keyword>
<accession>A0A1U7M6S7</accession>
<dbReference type="NCBIfam" id="TIGR03167">
    <property type="entry name" value="tRNA_sel_U_synt"/>
    <property type="match status" value="1"/>
</dbReference>
<protein>
    <submittedName>
        <fullName evidence="3">tRNA 2-selenouridine synthase</fullName>
        <ecNumber evidence="3">2.9.1.-</ecNumber>
    </submittedName>
</protein>
<dbReference type="PROSITE" id="PS50206">
    <property type="entry name" value="RHODANESE_3"/>
    <property type="match status" value="1"/>
</dbReference>
<dbReference type="SMART" id="SM00450">
    <property type="entry name" value="RHOD"/>
    <property type="match status" value="1"/>
</dbReference>
<dbReference type="RefSeq" id="WP_075725819.1">
    <property type="nucleotide sequence ID" value="NZ_LTDM01000013.1"/>
</dbReference>
<gene>
    <name evidence="3" type="primary">selU</name>
    <name evidence="3" type="ORF">TICRE_10170</name>
</gene>
<dbReference type="SUPFAM" id="SSF52540">
    <property type="entry name" value="P-loop containing nucleoside triphosphate hydrolases"/>
    <property type="match status" value="1"/>
</dbReference>
<dbReference type="Pfam" id="PF00581">
    <property type="entry name" value="Rhodanese"/>
    <property type="match status" value="1"/>
</dbReference>
<dbReference type="Pfam" id="PF26341">
    <property type="entry name" value="AAA_SelU"/>
    <property type="match status" value="1"/>
</dbReference>
<proteinExistence type="predicted"/>
<dbReference type="NCBIfam" id="NF008752">
    <property type="entry name" value="PRK11784.1-4"/>
    <property type="match status" value="1"/>
</dbReference>
<dbReference type="EMBL" id="LTDM01000013">
    <property type="protein sequence ID" value="OLS02960.1"/>
    <property type="molecule type" value="Genomic_DNA"/>
</dbReference>
<dbReference type="InterPro" id="IPR036873">
    <property type="entry name" value="Rhodanese-like_dom_sf"/>
</dbReference>
<dbReference type="OrthoDB" id="9808735at2"/>
<dbReference type="GO" id="GO:0043828">
    <property type="term" value="F:tRNA 2-selenouridine synthase activity"/>
    <property type="evidence" value="ECO:0007669"/>
    <property type="project" value="InterPro"/>
</dbReference>
<name>A0A1U7M6S7_TISCR</name>
<dbReference type="NCBIfam" id="NF008750">
    <property type="entry name" value="PRK11784.1-2"/>
    <property type="match status" value="1"/>
</dbReference>
<dbReference type="GO" id="GO:0002098">
    <property type="term" value="P:tRNA wobble uridine modification"/>
    <property type="evidence" value="ECO:0007669"/>
    <property type="project" value="InterPro"/>
</dbReference>
<dbReference type="AlphaFoldDB" id="A0A1U7M6S7"/>
<dbReference type="Gene3D" id="3.40.250.10">
    <property type="entry name" value="Rhodanese-like domain"/>
    <property type="match status" value="1"/>
</dbReference>
<feature type="domain" description="Rhodanese" evidence="2">
    <location>
        <begin position="12"/>
        <end position="134"/>
    </location>
</feature>
<dbReference type="InterPro" id="IPR027417">
    <property type="entry name" value="P-loop_NTPase"/>
</dbReference>
<keyword evidence="3" id="KW-0808">Transferase</keyword>
<dbReference type="PANTHER" id="PTHR30401">
    <property type="entry name" value="TRNA 2-SELENOURIDINE SYNTHASE"/>
    <property type="match status" value="1"/>
</dbReference>
<keyword evidence="4" id="KW-1185">Reference proteome</keyword>
<dbReference type="SUPFAM" id="SSF52821">
    <property type="entry name" value="Rhodanese/Cell cycle control phosphatase"/>
    <property type="match status" value="1"/>
</dbReference>
<dbReference type="InterPro" id="IPR058840">
    <property type="entry name" value="AAA_SelU"/>
</dbReference>